<evidence type="ECO:0000313" key="5">
    <source>
        <dbReference type="Proteomes" id="UP000813461"/>
    </source>
</evidence>
<dbReference type="AlphaFoldDB" id="A0A8K0VX92"/>
<comment type="caution">
    <text evidence="4">The sequence shown here is derived from an EMBL/GenBank/DDBJ whole genome shotgun (WGS) entry which is preliminary data.</text>
</comment>
<protein>
    <recommendedName>
        <fullName evidence="3">Zn(2)-C6 fungal-type domain-containing protein</fullName>
    </recommendedName>
</protein>
<feature type="region of interest" description="Disordered" evidence="2">
    <location>
        <begin position="1"/>
        <end position="33"/>
    </location>
</feature>
<dbReference type="Pfam" id="PF00172">
    <property type="entry name" value="Zn_clus"/>
    <property type="match status" value="1"/>
</dbReference>
<dbReference type="PROSITE" id="PS00463">
    <property type="entry name" value="ZN2_CY6_FUNGAL_1"/>
    <property type="match status" value="1"/>
</dbReference>
<dbReference type="Pfam" id="PF11951">
    <property type="entry name" value="Fungal_trans_2"/>
    <property type="match status" value="1"/>
</dbReference>
<dbReference type="InterPro" id="IPR052400">
    <property type="entry name" value="Zn2-C6_fungal_TF"/>
</dbReference>
<feature type="compositionally biased region" description="Polar residues" evidence="2">
    <location>
        <begin position="1"/>
        <end position="16"/>
    </location>
</feature>
<dbReference type="CDD" id="cd00067">
    <property type="entry name" value="GAL4"/>
    <property type="match status" value="1"/>
</dbReference>
<evidence type="ECO:0000256" key="1">
    <source>
        <dbReference type="ARBA" id="ARBA00023242"/>
    </source>
</evidence>
<dbReference type="InterPro" id="IPR036864">
    <property type="entry name" value="Zn2-C6_fun-type_DNA-bd_sf"/>
</dbReference>
<dbReference type="PANTHER" id="PTHR47657:SF13">
    <property type="entry name" value="ZN(2)-C6 FUNGAL-TYPE DOMAIN-CONTAINING PROTEIN-RELATED"/>
    <property type="match status" value="1"/>
</dbReference>
<dbReference type="PANTHER" id="PTHR47657">
    <property type="entry name" value="STEROL REGULATORY ELEMENT-BINDING PROTEIN ECM22"/>
    <property type="match status" value="1"/>
</dbReference>
<dbReference type="InterPro" id="IPR021858">
    <property type="entry name" value="Fun_TF"/>
</dbReference>
<organism evidence="4 5">
    <name type="scientific">Paraphoma chrysanthemicola</name>
    <dbReference type="NCBI Taxonomy" id="798071"/>
    <lineage>
        <taxon>Eukaryota</taxon>
        <taxon>Fungi</taxon>
        <taxon>Dikarya</taxon>
        <taxon>Ascomycota</taxon>
        <taxon>Pezizomycotina</taxon>
        <taxon>Dothideomycetes</taxon>
        <taxon>Pleosporomycetidae</taxon>
        <taxon>Pleosporales</taxon>
        <taxon>Pleosporineae</taxon>
        <taxon>Phaeosphaeriaceae</taxon>
        <taxon>Paraphoma</taxon>
    </lineage>
</organism>
<sequence>MQQESPESESTATPQEGPSEKITRRSHRKSRAGCKQCKTRRIKCDEEKPSCANCKRRNVRCNYATSKPPGDSVQANVLSGSEDISLSEIELTYHWTTTTCQSLSMWPSGAAGWRSLMEDVAFHHQHVLHLMFALTALQLSQCRPNRREAYVAKADYHYEKALSKVTPDLAAIDSNNCDAIFLSVQLICFVNWARGPEPGEFLAFGEHGRSDWLVMFRGIRTTLTSYGRHNFAKTLEPAKRSKSRPLPPMEEPCDYMEQLSELRAHVTATCLPSEKDDNAQAIDILQECYFNRYNGVDSELHVSFAWLYRLSDAFLERLQAHDAIALVIYAHFVVLMHEMERFWYLKGWTHHVMSGIFAALTTEHIAWIRWPMARVGWIAP</sequence>
<evidence type="ECO:0000313" key="4">
    <source>
        <dbReference type="EMBL" id="KAH7083586.1"/>
    </source>
</evidence>
<dbReference type="SMART" id="SM00066">
    <property type="entry name" value="GAL4"/>
    <property type="match status" value="1"/>
</dbReference>
<dbReference type="Proteomes" id="UP000813461">
    <property type="component" value="Unassembled WGS sequence"/>
</dbReference>
<dbReference type="PRINTS" id="PR00755">
    <property type="entry name" value="AFLATOXINBRP"/>
</dbReference>
<accession>A0A8K0VX92</accession>
<gene>
    <name evidence="4" type="ORF">FB567DRAFT_87908</name>
</gene>
<feature type="compositionally biased region" description="Basic residues" evidence="2">
    <location>
        <begin position="24"/>
        <end position="33"/>
    </location>
</feature>
<dbReference type="GO" id="GO:0008270">
    <property type="term" value="F:zinc ion binding"/>
    <property type="evidence" value="ECO:0007669"/>
    <property type="project" value="InterPro"/>
</dbReference>
<dbReference type="SUPFAM" id="SSF57701">
    <property type="entry name" value="Zn2/Cys6 DNA-binding domain"/>
    <property type="match status" value="1"/>
</dbReference>
<reference evidence="4" key="1">
    <citation type="journal article" date="2021" name="Nat. Commun.">
        <title>Genetic determinants of endophytism in the Arabidopsis root mycobiome.</title>
        <authorList>
            <person name="Mesny F."/>
            <person name="Miyauchi S."/>
            <person name="Thiergart T."/>
            <person name="Pickel B."/>
            <person name="Atanasova L."/>
            <person name="Karlsson M."/>
            <person name="Huettel B."/>
            <person name="Barry K.W."/>
            <person name="Haridas S."/>
            <person name="Chen C."/>
            <person name="Bauer D."/>
            <person name="Andreopoulos W."/>
            <person name="Pangilinan J."/>
            <person name="LaButti K."/>
            <person name="Riley R."/>
            <person name="Lipzen A."/>
            <person name="Clum A."/>
            <person name="Drula E."/>
            <person name="Henrissat B."/>
            <person name="Kohler A."/>
            <person name="Grigoriev I.V."/>
            <person name="Martin F.M."/>
            <person name="Hacquard S."/>
        </authorList>
    </citation>
    <scope>NUCLEOTIDE SEQUENCE</scope>
    <source>
        <strain evidence="4">MPI-SDFR-AT-0120</strain>
    </source>
</reference>
<dbReference type="GO" id="GO:0000981">
    <property type="term" value="F:DNA-binding transcription factor activity, RNA polymerase II-specific"/>
    <property type="evidence" value="ECO:0007669"/>
    <property type="project" value="InterPro"/>
</dbReference>
<dbReference type="OrthoDB" id="416217at2759"/>
<evidence type="ECO:0000259" key="3">
    <source>
        <dbReference type="PROSITE" id="PS50048"/>
    </source>
</evidence>
<keyword evidence="5" id="KW-1185">Reference proteome</keyword>
<keyword evidence="1" id="KW-0539">Nucleus</keyword>
<feature type="domain" description="Zn(2)-C6 fungal-type" evidence="3">
    <location>
        <begin position="33"/>
        <end position="63"/>
    </location>
</feature>
<name>A0A8K0VX92_9PLEO</name>
<evidence type="ECO:0000256" key="2">
    <source>
        <dbReference type="SAM" id="MobiDB-lite"/>
    </source>
</evidence>
<dbReference type="PROSITE" id="PS50048">
    <property type="entry name" value="ZN2_CY6_FUNGAL_2"/>
    <property type="match status" value="1"/>
</dbReference>
<proteinExistence type="predicted"/>
<dbReference type="EMBL" id="JAGMVJ010000013">
    <property type="protein sequence ID" value="KAH7083586.1"/>
    <property type="molecule type" value="Genomic_DNA"/>
</dbReference>
<dbReference type="Gene3D" id="4.10.240.10">
    <property type="entry name" value="Zn(2)-C6 fungal-type DNA-binding domain"/>
    <property type="match status" value="1"/>
</dbReference>
<dbReference type="InterPro" id="IPR001138">
    <property type="entry name" value="Zn2Cys6_DnaBD"/>
</dbReference>